<name>A0A2U1J7H5_SMIAN</name>
<keyword evidence="3" id="KW-0805">Transcription regulation</keyword>
<evidence type="ECO:0000256" key="1">
    <source>
        <dbReference type="ARBA" id="ARBA00004123"/>
    </source>
</evidence>
<gene>
    <name evidence="7" type="ORF">BB558_002887</name>
</gene>
<reference evidence="7 8" key="1">
    <citation type="journal article" date="2018" name="MBio">
        <title>Comparative Genomics Reveals the Core Gene Toolbox for the Fungus-Insect Symbiosis.</title>
        <authorList>
            <person name="Wang Y."/>
            <person name="Stata M."/>
            <person name="Wang W."/>
            <person name="Stajich J.E."/>
            <person name="White M.M."/>
            <person name="Moncalvo J.M."/>
        </authorList>
    </citation>
    <scope>NUCLEOTIDE SEQUENCE [LARGE SCALE GENOMIC DNA]</scope>
    <source>
        <strain evidence="7 8">AUS-126-30</strain>
    </source>
</reference>
<dbReference type="PANTHER" id="PTHR13556">
    <property type="entry name" value="TRANSCRIPTIONAL ADAPTER 3-RELATED"/>
    <property type="match status" value="1"/>
</dbReference>
<comment type="similarity">
    <text evidence="2">Belongs to the NGG1 family.</text>
</comment>
<evidence type="ECO:0000313" key="7">
    <source>
        <dbReference type="EMBL" id="PWA01027.1"/>
    </source>
</evidence>
<dbReference type="EMBL" id="MBFU01000234">
    <property type="protein sequence ID" value="PWA01027.1"/>
    <property type="molecule type" value="Genomic_DNA"/>
</dbReference>
<dbReference type="AlphaFoldDB" id="A0A2U1J7H5"/>
<dbReference type="GO" id="GO:0006357">
    <property type="term" value="P:regulation of transcription by RNA polymerase II"/>
    <property type="evidence" value="ECO:0007669"/>
    <property type="project" value="TreeGrafter"/>
</dbReference>
<evidence type="ECO:0000256" key="6">
    <source>
        <dbReference type="SAM" id="MobiDB-lite"/>
    </source>
</evidence>
<keyword evidence="5" id="KW-0539">Nucleus</keyword>
<protein>
    <submittedName>
        <fullName evidence="7">Uncharacterized protein</fullName>
    </submittedName>
</protein>
<proteinExistence type="inferred from homology"/>
<comment type="subcellular location">
    <subcellularLocation>
        <location evidence="1">Nucleus</location>
    </subcellularLocation>
</comment>
<evidence type="ECO:0000313" key="8">
    <source>
        <dbReference type="Proteomes" id="UP000245591"/>
    </source>
</evidence>
<feature type="compositionally biased region" description="Basic residues" evidence="6">
    <location>
        <begin position="299"/>
        <end position="311"/>
    </location>
</feature>
<keyword evidence="8" id="KW-1185">Reference proteome</keyword>
<evidence type="ECO:0000256" key="5">
    <source>
        <dbReference type="ARBA" id="ARBA00023242"/>
    </source>
</evidence>
<dbReference type="Pfam" id="PF10198">
    <property type="entry name" value="Ada3"/>
    <property type="match status" value="1"/>
</dbReference>
<feature type="region of interest" description="Disordered" evidence="6">
    <location>
        <begin position="299"/>
        <end position="318"/>
    </location>
</feature>
<accession>A0A2U1J7H5</accession>
<evidence type="ECO:0000256" key="3">
    <source>
        <dbReference type="ARBA" id="ARBA00023015"/>
    </source>
</evidence>
<sequence>MTMLTPLQMEKTSLGTPTFTKSEFLESLEILKSKATDILGNKSSDDFSNSIDYKKRFRAPTEIFSIETDYSKVKISNQIPANTFWTFVEHYLRPLADEDVAFLEKTDDDTEIDPVGPKGTHYILKWAAEEATQYPEVVQIAKLKSSINRIMSNDSKSNIDEFKPIILDQINDEELATTSIKCPPLTERILSALIDQRIVSSFDVDKGSFITKVLDERLKLELFFIGALMEPKIDLKETADDEISTEIRRLQGLLVEQHQVNNERKKALLDVARQYLGFQEFRSIIEELDKQIEQGFMKRSRATKPKKRKSTSMKTPSVSTNIMTLVDRRRRVIDSINHLFPSEKFINPKESIYDSNLDNVKLDFKL</sequence>
<organism evidence="7 8">
    <name type="scientific">Smittium angustum</name>
    <dbReference type="NCBI Taxonomy" id="133377"/>
    <lineage>
        <taxon>Eukaryota</taxon>
        <taxon>Fungi</taxon>
        <taxon>Fungi incertae sedis</taxon>
        <taxon>Zoopagomycota</taxon>
        <taxon>Kickxellomycotina</taxon>
        <taxon>Harpellomycetes</taxon>
        <taxon>Harpellales</taxon>
        <taxon>Legeriomycetaceae</taxon>
        <taxon>Smittium</taxon>
    </lineage>
</organism>
<evidence type="ECO:0000256" key="2">
    <source>
        <dbReference type="ARBA" id="ARBA00005330"/>
    </source>
</evidence>
<dbReference type="GO" id="GO:0000124">
    <property type="term" value="C:SAGA complex"/>
    <property type="evidence" value="ECO:0007669"/>
    <property type="project" value="TreeGrafter"/>
</dbReference>
<comment type="caution">
    <text evidence="7">The sequence shown here is derived from an EMBL/GenBank/DDBJ whole genome shotgun (WGS) entry which is preliminary data.</text>
</comment>
<dbReference type="GO" id="GO:0003713">
    <property type="term" value="F:transcription coactivator activity"/>
    <property type="evidence" value="ECO:0007669"/>
    <property type="project" value="TreeGrafter"/>
</dbReference>
<dbReference type="InterPro" id="IPR019340">
    <property type="entry name" value="Histone_AcTrfase_su3"/>
</dbReference>
<dbReference type="Proteomes" id="UP000245591">
    <property type="component" value="Unassembled WGS sequence"/>
</dbReference>
<evidence type="ECO:0000256" key="4">
    <source>
        <dbReference type="ARBA" id="ARBA00023163"/>
    </source>
</evidence>
<dbReference type="GO" id="GO:0005634">
    <property type="term" value="C:nucleus"/>
    <property type="evidence" value="ECO:0007669"/>
    <property type="project" value="UniProtKB-SubCell"/>
</dbReference>
<keyword evidence="4" id="KW-0804">Transcription</keyword>
<dbReference type="PANTHER" id="PTHR13556:SF2">
    <property type="entry name" value="TRANSCRIPTIONAL ADAPTER 3"/>
    <property type="match status" value="1"/>
</dbReference>